<reference evidence="1 2" key="1">
    <citation type="submission" date="2016-10" db="EMBL/GenBank/DDBJ databases">
        <title>Comparative genomics uncovers the prolific and rare metabolic potential of the cyanobacterial genus Moorea.</title>
        <authorList>
            <person name="Leao T."/>
            <person name="Castelao G."/>
            <person name="Korobeynikov A."/>
            <person name="Monroe E.A."/>
            <person name="Podell S."/>
            <person name="Glukhov E."/>
            <person name="Allen E."/>
            <person name="Gerwick W.H."/>
            <person name="Gerwick L."/>
        </authorList>
    </citation>
    <scope>NUCLEOTIDE SEQUENCE [LARGE SCALE GENOMIC DNA]</scope>
    <source>
        <strain evidence="1 2">PNG5-198</strain>
    </source>
</reference>
<proteinExistence type="predicted"/>
<gene>
    <name evidence="1" type="ORF">BJP37_08005</name>
</gene>
<sequence length="276" mass="31324">MPSPFPGMNPYLDKPEYWSQVHKWLIVLIAQSLNPQLRPKYRVAIEERVYNATGDDSMLVGIPDDVVVQSSQSNHQDPSALVTVAAPSLKPMKIALPMTETVRERCSAVLGVPPMSDCIKKWYLEVRKVETGKIITVIEILSPKNKRSAEGRSTYETKRQKILDSLTHLVEIDLLRQGKPMAMNTQAFQSHYRIVVSRSQERPQADLYAFNLPQAIPSFPLPLQPDDREPTVNLQQLLHQLYDQGSYDLAIDYSQEPPPPLSTADETWVKEVLIEH</sequence>
<comment type="caution">
    <text evidence="1">The sequence shown here is derived from an EMBL/GenBank/DDBJ whole genome shotgun (WGS) entry which is preliminary data.</text>
</comment>
<dbReference type="AlphaFoldDB" id="A0A1U7MZ68"/>
<dbReference type="EMBL" id="MKZS01000001">
    <property type="protein sequence ID" value="OLT58993.1"/>
    <property type="molecule type" value="Genomic_DNA"/>
</dbReference>
<evidence type="ECO:0008006" key="3">
    <source>
        <dbReference type="Google" id="ProtNLM"/>
    </source>
</evidence>
<keyword evidence="2" id="KW-1185">Reference proteome</keyword>
<name>A0A1U7MZ68_9CYAN</name>
<evidence type="ECO:0000313" key="2">
    <source>
        <dbReference type="Proteomes" id="UP000186657"/>
    </source>
</evidence>
<evidence type="ECO:0000313" key="1">
    <source>
        <dbReference type="EMBL" id="OLT58993.1"/>
    </source>
</evidence>
<organism evidence="1 2">
    <name type="scientific">Moorena bouillonii PNG</name>
    <dbReference type="NCBI Taxonomy" id="568701"/>
    <lineage>
        <taxon>Bacteria</taxon>
        <taxon>Bacillati</taxon>
        <taxon>Cyanobacteriota</taxon>
        <taxon>Cyanophyceae</taxon>
        <taxon>Coleofasciculales</taxon>
        <taxon>Coleofasciculaceae</taxon>
        <taxon>Moorena</taxon>
    </lineage>
</organism>
<dbReference type="Pfam" id="PF13267">
    <property type="entry name" value="DUF4058"/>
    <property type="match status" value="2"/>
</dbReference>
<dbReference type="InterPro" id="IPR025132">
    <property type="entry name" value="DUF4058"/>
</dbReference>
<dbReference type="RefSeq" id="WP_075897946.1">
    <property type="nucleotide sequence ID" value="NZ_MKZS01000001.1"/>
</dbReference>
<protein>
    <recommendedName>
        <fullName evidence="3">DUF4058 family protein</fullName>
    </recommendedName>
</protein>
<accession>A0A1U7MZ68</accession>
<dbReference type="Proteomes" id="UP000186657">
    <property type="component" value="Unassembled WGS sequence"/>
</dbReference>